<dbReference type="RefSeq" id="WP_013826031.1">
    <property type="nucleotide sequence ID" value="NC_015574.1"/>
</dbReference>
<keyword evidence="1" id="KW-0812">Transmembrane</keyword>
<dbReference type="EMBL" id="CP002772">
    <property type="protein sequence ID" value="AEG18532.1"/>
    <property type="molecule type" value="Genomic_DNA"/>
</dbReference>
<feature type="transmembrane region" description="Helical" evidence="1">
    <location>
        <begin position="12"/>
        <end position="31"/>
    </location>
</feature>
<protein>
    <recommendedName>
        <fullName evidence="4">Glycosyltransferase RgtA/B/C/D-like domain-containing protein</fullName>
    </recommendedName>
</protein>
<dbReference type="eggNOG" id="arCOG00563">
    <property type="taxonomic scope" value="Archaea"/>
</dbReference>
<dbReference type="Proteomes" id="UP000009231">
    <property type="component" value="Chromosome"/>
</dbReference>
<keyword evidence="1" id="KW-0472">Membrane</keyword>
<evidence type="ECO:0000256" key="1">
    <source>
        <dbReference type="SAM" id="Phobius"/>
    </source>
</evidence>
<evidence type="ECO:0000313" key="2">
    <source>
        <dbReference type="EMBL" id="AEG18532.1"/>
    </source>
</evidence>
<proteinExistence type="predicted"/>
<dbReference type="AlphaFoldDB" id="F6D898"/>
<feature type="transmembrane region" description="Helical" evidence="1">
    <location>
        <begin position="242"/>
        <end position="262"/>
    </location>
</feature>
<organism evidence="2 3">
    <name type="scientific">Methanobacterium paludis (strain DSM 25820 / JCM 18151 / SWAN1)</name>
    <dbReference type="NCBI Taxonomy" id="868131"/>
    <lineage>
        <taxon>Archaea</taxon>
        <taxon>Methanobacteriati</taxon>
        <taxon>Methanobacteriota</taxon>
        <taxon>Methanomada group</taxon>
        <taxon>Methanobacteria</taxon>
        <taxon>Methanobacteriales</taxon>
        <taxon>Methanobacteriaceae</taxon>
        <taxon>Methanobacterium</taxon>
    </lineage>
</organism>
<feature type="transmembrane region" description="Helical" evidence="1">
    <location>
        <begin position="163"/>
        <end position="186"/>
    </location>
</feature>
<evidence type="ECO:0000313" key="3">
    <source>
        <dbReference type="Proteomes" id="UP000009231"/>
    </source>
</evidence>
<feature type="transmembrane region" description="Helical" evidence="1">
    <location>
        <begin position="116"/>
        <end position="132"/>
    </location>
</feature>
<reference evidence="2 3" key="1">
    <citation type="journal article" date="2014" name="Int. J. Syst. Evol. Microbiol.">
        <title>Methanobacterium paludis sp. nov. and a novel strain of Methanobacterium lacus isolated from northern peatlands.</title>
        <authorList>
            <person name="Cadillo-Quiroz H."/>
            <person name="Brauer S.L."/>
            <person name="Goodson N."/>
            <person name="Yavitt J.B."/>
            <person name="Zinder S.H."/>
        </authorList>
    </citation>
    <scope>NUCLEOTIDE SEQUENCE [LARGE SCALE GENOMIC DNA]</scope>
    <source>
        <strain evidence="3">DSM 25820 / JCM 18151 / SWAN1</strain>
    </source>
</reference>
<accession>F6D898</accession>
<feature type="transmembrane region" description="Helical" evidence="1">
    <location>
        <begin position="294"/>
        <end position="312"/>
    </location>
</feature>
<dbReference type="STRING" id="868131.MSWAN_1518"/>
<dbReference type="OrthoDB" id="80086at2157"/>
<keyword evidence="3" id="KW-1185">Reference proteome</keyword>
<feature type="transmembrane region" description="Helical" evidence="1">
    <location>
        <begin position="324"/>
        <end position="344"/>
    </location>
</feature>
<dbReference type="GeneID" id="10669025"/>
<feature type="transmembrane region" description="Helical" evidence="1">
    <location>
        <begin position="93"/>
        <end position="110"/>
    </location>
</feature>
<feature type="transmembrane region" description="Helical" evidence="1">
    <location>
        <begin position="198"/>
        <end position="216"/>
    </location>
</feature>
<dbReference type="HOGENOM" id="CLU_606382_0_0_2"/>
<dbReference type="KEGG" id="mew:MSWAN_1518"/>
<sequence length="451" mass="51568">MKTIDKVKMVTPFAPLILIFLLMILRPYYLFPVGGDTDFHLARAMEILQNPLQGLFWDNITYYPMGRPIWHQPLFHVVYAFVWYLGGVRFAQSFMCIIQVLLTVGVASWIANKRYGVFAGFFAGFFALFIPAPSTLIAAIPATYVPILAVLTIYYIPQDKKKAFAMSLLALWTHMTALASFIPLFIVDNYKDKKNLKIIALLLPSWLFWVGYWIYFSNRLVTGGIFYSFVNPKFISVNPASYSFLIFLSILLLGTIGLYLLYKLDNKQFKLYLTYILTVVGFSLFGFNGDFLRSLEFIALPLAILSGLTVQMGYNHISKTHRPLLSSVFLLMFLGLSLLGVTIFSAELPNQHGMGWNALNYPFEWDYAPVKYYIEDNTNKNDVLWAQNDLAEKIAWMTGRKVSNGMYPDGIYGATRGFADQHQKINVYQSDRYVLINDFNNRTIAQIKVSN</sequence>
<feature type="transmembrane region" description="Helical" evidence="1">
    <location>
        <begin position="269"/>
        <end position="288"/>
    </location>
</feature>
<name>F6D898_METPW</name>
<evidence type="ECO:0008006" key="4">
    <source>
        <dbReference type="Google" id="ProtNLM"/>
    </source>
</evidence>
<keyword evidence="1" id="KW-1133">Transmembrane helix</keyword>
<gene>
    <name evidence="2" type="ordered locus">MSWAN_1518</name>
</gene>